<evidence type="ECO:0008006" key="4">
    <source>
        <dbReference type="Google" id="ProtNLM"/>
    </source>
</evidence>
<sequence>MFRLLLAFALAACLSLPARADDQAIRGVISAQIDAFLADDVETAFTFASPTIKQIFGNPERFGQMVRQGYPMVWRPDSVRFLSVEERGGRLFQTVMIRDGAGALHLLEYEMIPGEDGWKIDGVRLLKPSDGTA</sequence>
<keyword evidence="1" id="KW-0732">Signal</keyword>
<evidence type="ECO:0000256" key="1">
    <source>
        <dbReference type="SAM" id="SignalP"/>
    </source>
</evidence>
<evidence type="ECO:0000313" key="2">
    <source>
        <dbReference type="EMBL" id="SHM00848.1"/>
    </source>
</evidence>
<accession>A0A1M7FAQ9</accession>
<protein>
    <recommendedName>
        <fullName evidence="4">DUF4864 domain-containing protein</fullName>
    </recommendedName>
</protein>
<feature type="signal peptide" evidence="1">
    <location>
        <begin position="1"/>
        <end position="20"/>
    </location>
</feature>
<evidence type="ECO:0000313" key="3">
    <source>
        <dbReference type="Proteomes" id="UP000322545"/>
    </source>
</evidence>
<dbReference type="AlphaFoldDB" id="A0A1M7FAQ9"/>
<dbReference type="Proteomes" id="UP000322545">
    <property type="component" value="Unassembled WGS sequence"/>
</dbReference>
<dbReference type="Pfam" id="PF16156">
    <property type="entry name" value="DUF4864"/>
    <property type="match status" value="1"/>
</dbReference>
<name>A0A1M7FAQ9_9RHOB</name>
<reference evidence="2 3" key="1">
    <citation type="submission" date="2016-11" db="EMBL/GenBank/DDBJ databases">
        <authorList>
            <person name="Varghese N."/>
            <person name="Submissions S."/>
        </authorList>
    </citation>
    <scope>NUCLEOTIDE SEQUENCE [LARGE SCALE GENOMIC DNA]</scope>
    <source>
        <strain evidence="2 3">DSM 28249</strain>
    </source>
</reference>
<dbReference type="InterPro" id="IPR032347">
    <property type="entry name" value="DUF4864"/>
</dbReference>
<gene>
    <name evidence="2" type="ORF">SAMN05443432_104109</name>
</gene>
<dbReference type="RefSeq" id="WP_149779308.1">
    <property type="nucleotide sequence ID" value="NZ_FRCB01000004.1"/>
</dbReference>
<proteinExistence type="predicted"/>
<keyword evidence="3" id="KW-1185">Reference proteome</keyword>
<organism evidence="2 3">
    <name type="scientific">Roseovarius litoreus</name>
    <dbReference type="NCBI Taxonomy" id="1155722"/>
    <lineage>
        <taxon>Bacteria</taxon>
        <taxon>Pseudomonadati</taxon>
        <taxon>Pseudomonadota</taxon>
        <taxon>Alphaproteobacteria</taxon>
        <taxon>Rhodobacterales</taxon>
        <taxon>Roseobacteraceae</taxon>
        <taxon>Roseovarius</taxon>
    </lineage>
</organism>
<dbReference type="EMBL" id="FRCB01000004">
    <property type="protein sequence ID" value="SHM00848.1"/>
    <property type="molecule type" value="Genomic_DNA"/>
</dbReference>
<feature type="chain" id="PRO_5013201037" description="DUF4864 domain-containing protein" evidence="1">
    <location>
        <begin position="21"/>
        <end position="133"/>
    </location>
</feature>